<evidence type="ECO:0000313" key="7">
    <source>
        <dbReference type="EMBL" id="MBD3142298.1"/>
    </source>
</evidence>
<dbReference type="SMART" id="SM00060">
    <property type="entry name" value="FN3"/>
    <property type="match status" value="1"/>
</dbReference>
<dbReference type="InterPro" id="IPR013780">
    <property type="entry name" value="Glyco_hydro_b"/>
</dbReference>
<dbReference type="SUPFAM" id="SSF51445">
    <property type="entry name" value="(Trans)glycosidases"/>
    <property type="match status" value="1"/>
</dbReference>
<dbReference type="InterPro" id="IPR003961">
    <property type="entry name" value="FN3_dom"/>
</dbReference>
<dbReference type="Pfam" id="PF00553">
    <property type="entry name" value="CBM_2"/>
    <property type="match status" value="1"/>
</dbReference>
<evidence type="ECO:0000313" key="8">
    <source>
        <dbReference type="Proteomes" id="UP000653231"/>
    </source>
</evidence>
<keyword evidence="4" id="KW-0732">Signal</keyword>
<feature type="domain" description="CBM2" evidence="6">
    <location>
        <begin position="583"/>
        <end position="694"/>
    </location>
</feature>
<dbReference type="Pfam" id="PF00041">
    <property type="entry name" value="fn3"/>
    <property type="match status" value="1"/>
</dbReference>
<keyword evidence="8" id="KW-1185">Reference proteome</keyword>
<keyword evidence="3" id="KW-0624">Polysaccharide degradation</keyword>
<dbReference type="SMART" id="SM00637">
    <property type="entry name" value="CBD_II"/>
    <property type="match status" value="1"/>
</dbReference>
<protein>
    <submittedName>
        <fullName evidence="7">Cellulose binding domain-containing protein</fullName>
    </submittedName>
</protein>
<name>A0ABR8L1D1_9ACTN</name>
<dbReference type="Gene3D" id="2.60.40.1180">
    <property type="entry name" value="Golgi alpha-mannosidase II"/>
    <property type="match status" value="1"/>
</dbReference>
<dbReference type="CDD" id="cd00063">
    <property type="entry name" value="FN3"/>
    <property type="match status" value="1"/>
</dbReference>
<organism evidence="7 8">
    <name type="scientific">Microbispora bryophytorum subsp. camponoti</name>
    <dbReference type="NCBI Taxonomy" id="1677852"/>
    <lineage>
        <taxon>Bacteria</taxon>
        <taxon>Bacillati</taxon>
        <taxon>Actinomycetota</taxon>
        <taxon>Actinomycetes</taxon>
        <taxon>Streptosporangiales</taxon>
        <taxon>Streptosporangiaceae</taxon>
        <taxon>Microbispora</taxon>
    </lineage>
</organism>
<evidence type="ECO:0000259" key="6">
    <source>
        <dbReference type="PROSITE" id="PS51173"/>
    </source>
</evidence>
<dbReference type="PANTHER" id="PTHR43576">
    <property type="entry name" value="ALPHA-L-ARABINOFURANOSIDASE C-RELATED"/>
    <property type="match status" value="1"/>
</dbReference>
<gene>
    <name evidence="7" type="ORF">IEQ31_03735</name>
</gene>
<dbReference type="SUPFAM" id="SSF49265">
    <property type="entry name" value="Fibronectin type III"/>
    <property type="match status" value="1"/>
</dbReference>
<dbReference type="PROSITE" id="PS51173">
    <property type="entry name" value="CBM2"/>
    <property type="match status" value="1"/>
</dbReference>
<feature type="domain" description="Fibronectin type-III" evidence="5">
    <location>
        <begin position="495"/>
        <end position="587"/>
    </location>
</feature>
<dbReference type="InterPro" id="IPR001919">
    <property type="entry name" value="CBD2"/>
</dbReference>
<proteinExistence type="predicted"/>
<evidence type="ECO:0000256" key="3">
    <source>
        <dbReference type="ARBA" id="ARBA00023326"/>
    </source>
</evidence>
<dbReference type="InterPro" id="IPR036116">
    <property type="entry name" value="FN3_sf"/>
</dbReference>
<dbReference type="SUPFAM" id="SSF49384">
    <property type="entry name" value="Carbohydrate-binding domain"/>
    <property type="match status" value="1"/>
</dbReference>
<evidence type="ECO:0000256" key="2">
    <source>
        <dbReference type="ARBA" id="ARBA00023295"/>
    </source>
</evidence>
<sequence length="694" mass="72257">MSTLRIARPAIALLTGAAVAAQVLTGVPAATADTALDTALDTAPVHVTVNTRAGLAAASDTAVGTNHAIWDSNLGTNETADLLKAAGVKMLRYPGGSYSDIYHWKTHTAPGGYVAPDTDFDTFISGAKRTGAQPIVIANYGTGTAQEAADWVEYANVTKKYGVKYWEIGNENYGNGHYGADWEADDHADKSPAEYARNLVQYSDAMKAVDPTIKIGAVLTTPANWPDGIVAAGDQATWNDTVLSIAASKIDFVILHWYPPYNDVTDVLTKTAHIPDMIYLVRKQIAEHAGARAGDIGIAVTEINSGIAPNTQPGALFAADAYAGFMEQGVFTVDWWNVHNGAGTISTVAGHTDYGDFGMLSSGTCSGDTCEPPLNTPFAPYHALTMVSAFARPGDRFVRAATDEPLVVAHAARRPNGDLAVLLINRDPDGEHQVEIDYAGFAPAAEAPTVQALTNGATSVSTGHAGTATTQTLPPYSLTTLVLHPATATAGAPAAPGQPTASGVTDTTATISWPTAAPGASPVAKYEIHRQNGAVTEQLGETPGTSFTVRNLVPGTRYTVNVVARDTAGRVSWASAPLTFTTGTPDESSCAVRLTDTSDWGNGFVATVDVTNTGTAALDGWTLHFTWPTGWQTVSSGWSANWTQSGTAVNVTSTPDNGKLAPGASTSIGFVGAYSGPNILPTAFTLNGTLCTAQ</sequence>
<dbReference type="InterPro" id="IPR013783">
    <property type="entry name" value="Ig-like_fold"/>
</dbReference>
<dbReference type="Proteomes" id="UP000653231">
    <property type="component" value="Unassembled WGS sequence"/>
</dbReference>
<dbReference type="RefSeq" id="WP_191050130.1">
    <property type="nucleotide sequence ID" value="NZ_JACXRZ010000003.1"/>
</dbReference>
<dbReference type="InterPro" id="IPR012291">
    <property type="entry name" value="CBM2_carb-bd_dom_sf"/>
</dbReference>
<evidence type="ECO:0000256" key="1">
    <source>
        <dbReference type="ARBA" id="ARBA00023277"/>
    </source>
</evidence>
<keyword evidence="2" id="KW-0326">Glycosidase</keyword>
<evidence type="ECO:0000259" key="5">
    <source>
        <dbReference type="PROSITE" id="PS50853"/>
    </source>
</evidence>
<feature type="chain" id="PRO_5045321582" evidence="4">
    <location>
        <begin position="21"/>
        <end position="694"/>
    </location>
</feature>
<dbReference type="Gene3D" id="3.20.20.80">
    <property type="entry name" value="Glycosidases"/>
    <property type="match status" value="1"/>
</dbReference>
<dbReference type="PROSITE" id="PS50853">
    <property type="entry name" value="FN3"/>
    <property type="match status" value="1"/>
</dbReference>
<dbReference type="Gene3D" id="2.60.40.290">
    <property type="match status" value="1"/>
</dbReference>
<evidence type="ECO:0000256" key="4">
    <source>
        <dbReference type="SAM" id="SignalP"/>
    </source>
</evidence>
<dbReference type="Gene3D" id="2.60.40.10">
    <property type="entry name" value="Immunoglobulins"/>
    <property type="match status" value="1"/>
</dbReference>
<keyword evidence="2" id="KW-0378">Hydrolase</keyword>
<feature type="signal peptide" evidence="4">
    <location>
        <begin position="1"/>
        <end position="20"/>
    </location>
</feature>
<comment type="caution">
    <text evidence="7">The sequence shown here is derived from an EMBL/GenBank/DDBJ whole genome shotgun (WGS) entry which is preliminary data.</text>
</comment>
<dbReference type="InterPro" id="IPR008965">
    <property type="entry name" value="CBM2/CBM3_carb-bd_dom_sf"/>
</dbReference>
<dbReference type="PANTHER" id="PTHR43576:SF3">
    <property type="entry name" value="ALPHA-L-ARABINOFURANOSIDASE C"/>
    <property type="match status" value="1"/>
</dbReference>
<dbReference type="EMBL" id="JACXRZ010000003">
    <property type="protein sequence ID" value="MBD3142298.1"/>
    <property type="molecule type" value="Genomic_DNA"/>
</dbReference>
<dbReference type="InterPro" id="IPR017853">
    <property type="entry name" value="GH"/>
</dbReference>
<accession>A0ABR8L1D1</accession>
<keyword evidence="1" id="KW-0119">Carbohydrate metabolism</keyword>
<reference evidence="7 8" key="1">
    <citation type="submission" date="2020-09" db="EMBL/GenBank/DDBJ databases">
        <title>Actinomycete isolated from the Camponotus japonicus Mayr.</title>
        <authorList>
            <person name="Gong X."/>
        </authorList>
    </citation>
    <scope>NUCLEOTIDE SEQUENCE [LARGE SCALE GENOMIC DNA]</scope>
    <source>
        <strain evidence="7 8">2C-HV3</strain>
    </source>
</reference>